<organism evidence="1 2">
    <name type="scientific">Rhododendron griersonianum</name>
    <dbReference type="NCBI Taxonomy" id="479676"/>
    <lineage>
        <taxon>Eukaryota</taxon>
        <taxon>Viridiplantae</taxon>
        <taxon>Streptophyta</taxon>
        <taxon>Embryophyta</taxon>
        <taxon>Tracheophyta</taxon>
        <taxon>Spermatophyta</taxon>
        <taxon>Magnoliopsida</taxon>
        <taxon>eudicotyledons</taxon>
        <taxon>Gunneridae</taxon>
        <taxon>Pentapetalae</taxon>
        <taxon>asterids</taxon>
        <taxon>Ericales</taxon>
        <taxon>Ericaceae</taxon>
        <taxon>Ericoideae</taxon>
        <taxon>Rhodoreae</taxon>
        <taxon>Rhododendron</taxon>
    </lineage>
</organism>
<keyword evidence="2" id="KW-1185">Reference proteome</keyword>
<dbReference type="EMBL" id="JACTNZ010000003">
    <property type="protein sequence ID" value="KAG5556579.1"/>
    <property type="molecule type" value="Genomic_DNA"/>
</dbReference>
<proteinExistence type="predicted"/>
<evidence type="ECO:0000313" key="1">
    <source>
        <dbReference type="EMBL" id="KAG5556579.1"/>
    </source>
</evidence>
<comment type="caution">
    <text evidence="1">The sequence shown here is derived from an EMBL/GenBank/DDBJ whole genome shotgun (WGS) entry which is preliminary data.</text>
</comment>
<gene>
    <name evidence="1" type="ORF">RHGRI_006996</name>
</gene>
<dbReference type="Proteomes" id="UP000823749">
    <property type="component" value="Chromosome 3"/>
</dbReference>
<name>A0AAV6KWC3_9ERIC</name>
<sequence length="106" mass="12172">MMRHASISHKILISLAFFIRPLCLFLNVALLAESFEINKSHIQEKANWPNERKANEIITLCDIEERVIIFSPYNIESGRFAFSIGSTACYFDRGLETCLKSCTQKK</sequence>
<accession>A0AAV6KWC3</accession>
<protein>
    <submittedName>
        <fullName evidence="1">Uncharacterized protein</fullName>
    </submittedName>
</protein>
<evidence type="ECO:0000313" key="2">
    <source>
        <dbReference type="Proteomes" id="UP000823749"/>
    </source>
</evidence>
<reference evidence="1" key="1">
    <citation type="submission" date="2020-08" db="EMBL/GenBank/DDBJ databases">
        <title>Plant Genome Project.</title>
        <authorList>
            <person name="Zhang R.-G."/>
        </authorList>
    </citation>
    <scope>NUCLEOTIDE SEQUENCE</scope>
    <source>
        <strain evidence="1">WSP0</strain>
        <tissue evidence="1">Leaf</tissue>
    </source>
</reference>
<dbReference type="AlphaFoldDB" id="A0AAV6KWC3"/>